<dbReference type="Pfam" id="PF00975">
    <property type="entry name" value="Thioesterase"/>
    <property type="match status" value="1"/>
</dbReference>
<sequence>MAGSSEDAEENWFRRFHPSPEAKARLVCLPHAGGSATFYFPLSRSLAPGVEVLAVQYPGRQDRRHEPFLTSIGAIADRVAELLRDKDDRPLALFGHSMGAMVAYEVARRLEQAGTPAEALFVSGRRAPSRQRDESVHTRTDDGVITELRRLSGTEMDLLGDEDVVRMILPVVRNDYRAVETYRDTAGSPLSTPVVAFTGTEDPVASVDEVASWAGHTTAEFELVPLSGGHFFLTRHQDVILRRLADRLASASDQGRAHV</sequence>
<evidence type="ECO:0000256" key="1">
    <source>
        <dbReference type="ARBA" id="ARBA00007169"/>
    </source>
</evidence>
<dbReference type="AlphaFoldDB" id="A0A1H8Q163"/>
<reference evidence="4 5" key="1">
    <citation type="submission" date="2016-10" db="EMBL/GenBank/DDBJ databases">
        <authorList>
            <person name="de Groot N.N."/>
        </authorList>
    </citation>
    <scope>NUCLEOTIDE SEQUENCE [LARGE SCALE GENOMIC DNA]</scope>
    <source>
        <strain evidence="4 5">DSM 44993</strain>
    </source>
</reference>
<feature type="domain" description="Thioesterase TesA-like" evidence="3">
    <location>
        <begin position="27"/>
        <end position="248"/>
    </location>
</feature>
<evidence type="ECO:0000313" key="4">
    <source>
        <dbReference type="EMBL" id="SEO47523.1"/>
    </source>
</evidence>
<gene>
    <name evidence="4" type="ORF">SAMN04489732_101148</name>
</gene>
<dbReference type="GO" id="GO:0016787">
    <property type="term" value="F:hydrolase activity"/>
    <property type="evidence" value="ECO:0007669"/>
    <property type="project" value="UniProtKB-KW"/>
</dbReference>
<evidence type="ECO:0000313" key="5">
    <source>
        <dbReference type="Proteomes" id="UP000198582"/>
    </source>
</evidence>
<dbReference type="Proteomes" id="UP000198582">
    <property type="component" value="Unassembled WGS sequence"/>
</dbReference>
<dbReference type="InterPro" id="IPR020802">
    <property type="entry name" value="TesA-like"/>
</dbReference>
<dbReference type="SUPFAM" id="SSF53474">
    <property type="entry name" value="alpha/beta-Hydrolases"/>
    <property type="match status" value="1"/>
</dbReference>
<comment type="similarity">
    <text evidence="1">Belongs to the thioesterase family.</text>
</comment>
<name>A0A1H8Q163_9PSEU</name>
<organism evidence="4 5">
    <name type="scientific">Amycolatopsis saalfeldensis</name>
    <dbReference type="NCBI Taxonomy" id="394193"/>
    <lineage>
        <taxon>Bacteria</taxon>
        <taxon>Bacillati</taxon>
        <taxon>Actinomycetota</taxon>
        <taxon>Actinomycetes</taxon>
        <taxon>Pseudonocardiales</taxon>
        <taxon>Pseudonocardiaceae</taxon>
        <taxon>Amycolatopsis</taxon>
    </lineage>
</organism>
<protein>
    <submittedName>
        <fullName evidence="4">Surfactin synthase thioesterase subunit</fullName>
    </submittedName>
</protein>
<proteinExistence type="inferred from homology"/>
<dbReference type="InterPro" id="IPR001031">
    <property type="entry name" value="Thioesterase"/>
</dbReference>
<dbReference type="RefSeq" id="WP_091610959.1">
    <property type="nucleotide sequence ID" value="NZ_FOEF01000001.1"/>
</dbReference>
<dbReference type="InterPro" id="IPR029058">
    <property type="entry name" value="AB_hydrolase_fold"/>
</dbReference>
<evidence type="ECO:0000259" key="3">
    <source>
        <dbReference type="SMART" id="SM00824"/>
    </source>
</evidence>
<accession>A0A1H8Q163</accession>
<evidence type="ECO:0000256" key="2">
    <source>
        <dbReference type="ARBA" id="ARBA00022801"/>
    </source>
</evidence>
<dbReference type="OrthoDB" id="4169718at2"/>
<dbReference type="Gene3D" id="3.40.50.1820">
    <property type="entry name" value="alpha/beta hydrolase"/>
    <property type="match status" value="1"/>
</dbReference>
<dbReference type="PANTHER" id="PTHR11487:SF0">
    <property type="entry name" value="S-ACYL FATTY ACID SYNTHASE THIOESTERASE, MEDIUM CHAIN"/>
    <property type="match status" value="1"/>
</dbReference>
<dbReference type="GO" id="GO:0008610">
    <property type="term" value="P:lipid biosynthetic process"/>
    <property type="evidence" value="ECO:0007669"/>
    <property type="project" value="TreeGrafter"/>
</dbReference>
<dbReference type="SMART" id="SM00824">
    <property type="entry name" value="PKS_TE"/>
    <property type="match status" value="1"/>
</dbReference>
<keyword evidence="5" id="KW-1185">Reference proteome</keyword>
<dbReference type="PANTHER" id="PTHR11487">
    <property type="entry name" value="THIOESTERASE"/>
    <property type="match status" value="1"/>
</dbReference>
<dbReference type="EMBL" id="FOEF01000001">
    <property type="protein sequence ID" value="SEO47523.1"/>
    <property type="molecule type" value="Genomic_DNA"/>
</dbReference>
<dbReference type="InterPro" id="IPR012223">
    <property type="entry name" value="TEII"/>
</dbReference>
<dbReference type="STRING" id="394193.SAMN04489732_101148"/>
<keyword evidence="2" id="KW-0378">Hydrolase</keyword>